<dbReference type="PRINTS" id="PR00344">
    <property type="entry name" value="BCTRLSENSOR"/>
</dbReference>
<evidence type="ECO:0000256" key="5">
    <source>
        <dbReference type="ARBA" id="ARBA00022777"/>
    </source>
</evidence>
<dbReference type="SMART" id="SM00387">
    <property type="entry name" value="HATPase_c"/>
    <property type="match status" value="1"/>
</dbReference>
<dbReference type="InterPro" id="IPR003661">
    <property type="entry name" value="HisK_dim/P_dom"/>
</dbReference>
<evidence type="ECO:0000256" key="1">
    <source>
        <dbReference type="ARBA" id="ARBA00000085"/>
    </source>
</evidence>
<dbReference type="PANTHER" id="PTHR43711:SF1">
    <property type="entry name" value="HISTIDINE KINASE 1"/>
    <property type="match status" value="1"/>
</dbReference>
<dbReference type="Pfam" id="PF02518">
    <property type="entry name" value="HATPase_c"/>
    <property type="match status" value="1"/>
</dbReference>
<evidence type="ECO:0000256" key="6">
    <source>
        <dbReference type="ARBA" id="ARBA00023012"/>
    </source>
</evidence>
<dbReference type="InterPro" id="IPR003594">
    <property type="entry name" value="HATPase_dom"/>
</dbReference>
<dbReference type="KEGG" id="moz:MoryE10_07240"/>
<evidence type="ECO:0000313" key="9">
    <source>
        <dbReference type="Proteomes" id="UP000824988"/>
    </source>
</evidence>
<comment type="catalytic activity">
    <reaction evidence="1">
        <text>ATP + protein L-histidine = ADP + protein N-phospho-L-histidine.</text>
        <dbReference type="EC" id="2.7.13.3"/>
    </reaction>
</comment>
<evidence type="ECO:0000256" key="3">
    <source>
        <dbReference type="ARBA" id="ARBA00022553"/>
    </source>
</evidence>
<organism evidence="8 9">
    <name type="scientific">Methylogaea oryzae</name>
    <dbReference type="NCBI Taxonomy" id="1295382"/>
    <lineage>
        <taxon>Bacteria</taxon>
        <taxon>Pseudomonadati</taxon>
        <taxon>Pseudomonadota</taxon>
        <taxon>Gammaproteobacteria</taxon>
        <taxon>Methylococcales</taxon>
        <taxon>Methylococcaceae</taxon>
        <taxon>Methylogaea</taxon>
    </lineage>
</organism>
<evidence type="ECO:0000256" key="4">
    <source>
        <dbReference type="ARBA" id="ARBA00022679"/>
    </source>
</evidence>
<dbReference type="InterPro" id="IPR036097">
    <property type="entry name" value="HisK_dim/P_sf"/>
</dbReference>
<dbReference type="Proteomes" id="UP000824988">
    <property type="component" value="Chromosome"/>
</dbReference>
<reference evidence="8" key="1">
    <citation type="submission" date="2019-06" db="EMBL/GenBank/DDBJ databases">
        <title>Complete genome sequence of Methylogaea oryzae strain JCM16910.</title>
        <authorList>
            <person name="Asakawa S."/>
        </authorList>
    </citation>
    <scope>NUCLEOTIDE SEQUENCE</scope>
    <source>
        <strain evidence="8">E10</strain>
    </source>
</reference>
<dbReference type="EMBL" id="AP019782">
    <property type="protein sequence ID" value="BBL70118.1"/>
    <property type="molecule type" value="Genomic_DNA"/>
</dbReference>
<keyword evidence="3" id="KW-0597">Phosphoprotein</keyword>
<accession>A0A8D4VL45</accession>
<sequence length="504" mass="55584">MALFCVILIVALYTLSLLNQEKRLLAERTRETQSKSLAVLAAQVERVLDERIDKALSVVFVQGRIRSGEWTLEATFEAAQKEVPSVSQLVVFNPTFASSNSVPPSGRGEPNGLVMRLASEKLELLSHRLSGGGDMPRTFIEKVDNGFALFAFQRESLPAAQARWVLIRFDLSALLSESVVPLIDDVANSLDADIELDDPDTWNADDDDGPDFVEWPLRHVLGGWMLGLTPRQNNDTGWAPRYGASTVGVAVAVLLTLMLAIYFTWRELRQEQAVVDLRKQFVANVTHELKTPLALIRMYAETLYLDRVREPERTRQYLQVIVRESERLTEMITRVLDFTSHNRGGYVYHLNDVDLAETVEGILASYGFRVEDAGLKLIVDIADEVPLVNHDRHGIMQVLINLLDNAIKYAASGGKITVRLSSDARWVSLAVIDSGPGIPASEVERLRRPFERGHTAKANGGAGLGLALVEQVVCAHGGRLDIEPVSAGGGLSVIARFPLSVSRG</sequence>
<dbReference type="InterPro" id="IPR005467">
    <property type="entry name" value="His_kinase_dom"/>
</dbReference>
<gene>
    <name evidence="8" type="ORF">MoryE10_07240</name>
</gene>
<evidence type="ECO:0000259" key="7">
    <source>
        <dbReference type="PROSITE" id="PS50109"/>
    </source>
</evidence>
<dbReference type="Gene3D" id="1.10.287.130">
    <property type="match status" value="1"/>
</dbReference>
<evidence type="ECO:0000256" key="2">
    <source>
        <dbReference type="ARBA" id="ARBA00012438"/>
    </source>
</evidence>
<dbReference type="Gene3D" id="3.30.565.10">
    <property type="entry name" value="Histidine kinase-like ATPase, C-terminal domain"/>
    <property type="match status" value="1"/>
</dbReference>
<keyword evidence="4" id="KW-0808">Transferase</keyword>
<dbReference type="CDD" id="cd00082">
    <property type="entry name" value="HisKA"/>
    <property type="match status" value="1"/>
</dbReference>
<dbReference type="SUPFAM" id="SSF55874">
    <property type="entry name" value="ATPase domain of HSP90 chaperone/DNA topoisomerase II/histidine kinase"/>
    <property type="match status" value="1"/>
</dbReference>
<dbReference type="PROSITE" id="PS50109">
    <property type="entry name" value="HIS_KIN"/>
    <property type="match status" value="1"/>
</dbReference>
<dbReference type="AlphaFoldDB" id="A0A8D4VL45"/>
<keyword evidence="9" id="KW-1185">Reference proteome</keyword>
<keyword evidence="6" id="KW-0902">Two-component regulatory system</keyword>
<dbReference type="Pfam" id="PF00512">
    <property type="entry name" value="HisKA"/>
    <property type="match status" value="1"/>
</dbReference>
<name>A0A8D4VL45_9GAMM</name>
<dbReference type="InterPro" id="IPR050736">
    <property type="entry name" value="Sensor_HK_Regulatory"/>
</dbReference>
<feature type="domain" description="Histidine kinase" evidence="7">
    <location>
        <begin position="284"/>
        <end position="501"/>
    </location>
</feature>
<dbReference type="RefSeq" id="WP_054773663.1">
    <property type="nucleotide sequence ID" value="NZ_AP019782.1"/>
</dbReference>
<dbReference type="PANTHER" id="PTHR43711">
    <property type="entry name" value="TWO-COMPONENT HISTIDINE KINASE"/>
    <property type="match status" value="1"/>
</dbReference>
<dbReference type="InterPro" id="IPR036890">
    <property type="entry name" value="HATPase_C_sf"/>
</dbReference>
<evidence type="ECO:0000313" key="8">
    <source>
        <dbReference type="EMBL" id="BBL70118.1"/>
    </source>
</evidence>
<keyword evidence="5" id="KW-0418">Kinase</keyword>
<dbReference type="GO" id="GO:0000155">
    <property type="term" value="F:phosphorelay sensor kinase activity"/>
    <property type="evidence" value="ECO:0007669"/>
    <property type="project" value="InterPro"/>
</dbReference>
<dbReference type="FunFam" id="1.10.287.130:FF:000001">
    <property type="entry name" value="Two-component sensor histidine kinase"/>
    <property type="match status" value="1"/>
</dbReference>
<dbReference type="InterPro" id="IPR004358">
    <property type="entry name" value="Sig_transdc_His_kin-like_C"/>
</dbReference>
<protein>
    <recommendedName>
        <fullName evidence="2">histidine kinase</fullName>
        <ecNumber evidence="2">2.7.13.3</ecNumber>
    </recommendedName>
</protein>
<dbReference type="SMART" id="SM00388">
    <property type="entry name" value="HisKA"/>
    <property type="match status" value="1"/>
</dbReference>
<proteinExistence type="predicted"/>
<dbReference type="EC" id="2.7.13.3" evidence="2"/>
<dbReference type="SUPFAM" id="SSF47384">
    <property type="entry name" value="Homodimeric domain of signal transducing histidine kinase"/>
    <property type="match status" value="1"/>
</dbReference>
<dbReference type="CDD" id="cd00075">
    <property type="entry name" value="HATPase"/>
    <property type="match status" value="1"/>
</dbReference>